<feature type="transmembrane region" description="Helical" evidence="8">
    <location>
        <begin position="135"/>
        <end position="154"/>
    </location>
</feature>
<dbReference type="PANTHER" id="PTHR30472:SF25">
    <property type="entry name" value="ABC TRANSPORTER PERMEASE PROTEIN MJ0876-RELATED"/>
    <property type="match status" value="1"/>
</dbReference>
<accession>A0A1L8CV09</accession>
<dbReference type="GO" id="GO:0005886">
    <property type="term" value="C:plasma membrane"/>
    <property type="evidence" value="ECO:0007669"/>
    <property type="project" value="UniProtKB-SubCell"/>
</dbReference>
<dbReference type="Proteomes" id="UP000187485">
    <property type="component" value="Unassembled WGS sequence"/>
</dbReference>
<organism evidence="9 10">
    <name type="scientific">Carboxydothermus pertinax</name>
    <dbReference type="NCBI Taxonomy" id="870242"/>
    <lineage>
        <taxon>Bacteria</taxon>
        <taxon>Bacillati</taxon>
        <taxon>Bacillota</taxon>
        <taxon>Clostridia</taxon>
        <taxon>Thermoanaerobacterales</taxon>
        <taxon>Thermoanaerobacteraceae</taxon>
        <taxon>Carboxydothermus</taxon>
    </lineage>
</organism>
<dbReference type="Gene3D" id="1.10.3470.10">
    <property type="entry name" value="ABC transporter involved in vitamin B12 uptake, BtuC"/>
    <property type="match status" value="1"/>
</dbReference>
<evidence type="ECO:0000313" key="10">
    <source>
        <dbReference type="Proteomes" id="UP000187485"/>
    </source>
</evidence>
<dbReference type="FunFam" id="1.10.3470.10:FF:000001">
    <property type="entry name" value="Vitamin B12 ABC transporter permease BtuC"/>
    <property type="match status" value="1"/>
</dbReference>
<comment type="subcellular location">
    <subcellularLocation>
        <location evidence="1">Cell membrane</location>
        <topology evidence="1">Multi-pass membrane protein</topology>
    </subcellularLocation>
</comment>
<evidence type="ECO:0000256" key="6">
    <source>
        <dbReference type="ARBA" id="ARBA00022989"/>
    </source>
</evidence>
<proteinExistence type="inferred from homology"/>
<dbReference type="GO" id="GO:0033214">
    <property type="term" value="P:siderophore-iron import into cell"/>
    <property type="evidence" value="ECO:0007669"/>
    <property type="project" value="TreeGrafter"/>
</dbReference>
<sequence length="347" mass="37137">MKEKTYQGYLWQKVLFLLILLTILIITIVFGINAGSMKLGFWPVVKGILGKGPDALKTVIWEIRLPRVAGAVLAGIGLGLAGNVQQVLLKNPLASPFTLGISQAAAFGAAFAIIVLGAGSYQAGADAKINYVNRYLVSLTAFSFALLTSLLVLWLGKMKKLAPEAIALAGVAIGSLWASGTTLLQYFADELKLAAVVFWSFGDLGRLGLEEVRLLVIGISLAFIYFYLNRWNYNTLITGEEGARSLGVDPDKIRFWGMLVSSGIAAVITSFCGIIGFIGLLAPHMVRRVIGHDQRFLLPGAALLGGVLLLLADTFARTVISPVILPVGAVTSFLGAPLFLYLLLRGK</sequence>
<reference evidence="10" key="1">
    <citation type="submission" date="2016-12" db="EMBL/GenBank/DDBJ databases">
        <title>Draft Genome Sequences od Carboxydothermus pertinax and islandicus, Hydrogenogenic Carboxydotrophic Bacteria.</title>
        <authorList>
            <person name="Fukuyama Y."/>
            <person name="Ohmae K."/>
            <person name="Yoneda Y."/>
            <person name="Yoshida T."/>
            <person name="Sako Y."/>
        </authorList>
    </citation>
    <scope>NUCLEOTIDE SEQUENCE [LARGE SCALE GENOMIC DNA]</scope>
    <source>
        <strain evidence="10">Ug1</strain>
    </source>
</reference>
<keyword evidence="3" id="KW-0813">Transport</keyword>
<evidence type="ECO:0000256" key="7">
    <source>
        <dbReference type="ARBA" id="ARBA00023136"/>
    </source>
</evidence>
<dbReference type="AlphaFoldDB" id="A0A1L8CV09"/>
<dbReference type="RefSeq" id="WP_075859246.1">
    <property type="nucleotide sequence ID" value="NZ_BDJK01000019.1"/>
</dbReference>
<comment type="caution">
    <text evidence="9">The sequence shown here is derived from an EMBL/GenBank/DDBJ whole genome shotgun (WGS) entry which is preliminary data.</text>
</comment>
<feature type="transmembrane region" description="Helical" evidence="8">
    <location>
        <begin position="166"/>
        <end position="187"/>
    </location>
</feature>
<evidence type="ECO:0000313" key="9">
    <source>
        <dbReference type="EMBL" id="GAV22785.1"/>
    </source>
</evidence>
<dbReference type="STRING" id="870242.cpu_12950"/>
<dbReference type="InterPro" id="IPR037294">
    <property type="entry name" value="ABC_BtuC-like"/>
</dbReference>
<keyword evidence="7 8" id="KW-0472">Membrane</keyword>
<keyword evidence="10" id="KW-1185">Reference proteome</keyword>
<feature type="transmembrane region" description="Helical" evidence="8">
    <location>
        <begin position="324"/>
        <end position="344"/>
    </location>
</feature>
<protein>
    <submittedName>
        <fullName evidence="9">Iron ABC transporter permease</fullName>
    </submittedName>
</protein>
<dbReference type="SUPFAM" id="SSF81345">
    <property type="entry name" value="ABC transporter involved in vitamin B12 uptake, BtuC"/>
    <property type="match status" value="1"/>
</dbReference>
<feature type="transmembrane region" description="Helical" evidence="8">
    <location>
        <begin position="214"/>
        <end position="233"/>
    </location>
</feature>
<evidence type="ECO:0000256" key="2">
    <source>
        <dbReference type="ARBA" id="ARBA00007935"/>
    </source>
</evidence>
<dbReference type="PANTHER" id="PTHR30472">
    <property type="entry name" value="FERRIC ENTEROBACTIN TRANSPORT SYSTEM PERMEASE PROTEIN"/>
    <property type="match status" value="1"/>
</dbReference>
<dbReference type="Pfam" id="PF01032">
    <property type="entry name" value="FecCD"/>
    <property type="match status" value="1"/>
</dbReference>
<feature type="transmembrane region" description="Helical" evidence="8">
    <location>
        <begin position="68"/>
        <end position="89"/>
    </location>
</feature>
<gene>
    <name evidence="9" type="ORF">cpu_12950</name>
</gene>
<evidence type="ECO:0000256" key="8">
    <source>
        <dbReference type="SAM" id="Phobius"/>
    </source>
</evidence>
<feature type="transmembrane region" description="Helical" evidence="8">
    <location>
        <begin position="294"/>
        <end position="312"/>
    </location>
</feature>
<keyword evidence="6 8" id="KW-1133">Transmembrane helix</keyword>
<dbReference type="EMBL" id="BDJK01000019">
    <property type="protein sequence ID" value="GAV22785.1"/>
    <property type="molecule type" value="Genomic_DNA"/>
</dbReference>
<evidence type="ECO:0000256" key="3">
    <source>
        <dbReference type="ARBA" id="ARBA00022448"/>
    </source>
</evidence>
<dbReference type="InterPro" id="IPR000522">
    <property type="entry name" value="ABC_transptr_permease_BtuC"/>
</dbReference>
<feature type="transmembrane region" description="Helical" evidence="8">
    <location>
        <begin position="14"/>
        <end position="34"/>
    </location>
</feature>
<comment type="similarity">
    <text evidence="2">Belongs to the binding-protein-dependent transport system permease family. FecCD subfamily.</text>
</comment>
<evidence type="ECO:0000256" key="1">
    <source>
        <dbReference type="ARBA" id="ARBA00004651"/>
    </source>
</evidence>
<evidence type="ECO:0000256" key="4">
    <source>
        <dbReference type="ARBA" id="ARBA00022475"/>
    </source>
</evidence>
<feature type="transmembrane region" description="Helical" evidence="8">
    <location>
        <begin position="253"/>
        <end position="282"/>
    </location>
</feature>
<feature type="transmembrane region" description="Helical" evidence="8">
    <location>
        <begin position="101"/>
        <end position="123"/>
    </location>
</feature>
<dbReference type="OrthoDB" id="9792889at2"/>
<keyword evidence="4" id="KW-1003">Cell membrane</keyword>
<keyword evidence="5 8" id="KW-0812">Transmembrane</keyword>
<dbReference type="CDD" id="cd06550">
    <property type="entry name" value="TM_ABC_iron-siderophores_like"/>
    <property type="match status" value="1"/>
</dbReference>
<name>A0A1L8CV09_9THEO</name>
<dbReference type="GO" id="GO:0022857">
    <property type="term" value="F:transmembrane transporter activity"/>
    <property type="evidence" value="ECO:0007669"/>
    <property type="project" value="InterPro"/>
</dbReference>
<evidence type="ECO:0000256" key="5">
    <source>
        <dbReference type="ARBA" id="ARBA00022692"/>
    </source>
</evidence>